<dbReference type="Proteomes" id="UP001208570">
    <property type="component" value="Unassembled WGS sequence"/>
</dbReference>
<dbReference type="EMBL" id="JAODUP010000189">
    <property type="protein sequence ID" value="KAK2157544.1"/>
    <property type="molecule type" value="Genomic_DNA"/>
</dbReference>
<gene>
    <name evidence="1" type="ORF">LSH36_189g05027</name>
</gene>
<evidence type="ECO:0000313" key="2">
    <source>
        <dbReference type="Proteomes" id="UP001208570"/>
    </source>
</evidence>
<name>A0AAD9JQV6_9ANNE</name>
<accession>A0AAD9JQV6</accession>
<evidence type="ECO:0000313" key="1">
    <source>
        <dbReference type="EMBL" id="KAK2157544.1"/>
    </source>
</evidence>
<proteinExistence type="predicted"/>
<keyword evidence="2" id="KW-1185">Reference proteome</keyword>
<reference evidence="1" key="1">
    <citation type="journal article" date="2023" name="Mol. Biol. Evol.">
        <title>Third-Generation Sequencing Reveals the Adaptive Role of the Epigenome in Three Deep-Sea Polychaetes.</title>
        <authorList>
            <person name="Perez M."/>
            <person name="Aroh O."/>
            <person name="Sun Y."/>
            <person name="Lan Y."/>
            <person name="Juniper S.K."/>
            <person name="Young C.R."/>
            <person name="Angers B."/>
            <person name="Qian P.Y."/>
        </authorList>
    </citation>
    <scope>NUCLEOTIDE SEQUENCE</scope>
    <source>
        <strain evidence="1">P08H-3</strain>
    </source>
</reference>
<organism evidence="1 2">
    <name type="scientific">Paralvinella palmiformis</name>
    <dbReference type="NCBI Taxonomy" id="53620"/>
    <lineage>
        <taxon>Eukaryota</taxon>
        <taxon>Metazoa</taxon>
        <taxon>Spiralia</taxon>
        <taxon>Lophotrochozoa</taxon>
        <taxon>Annelida</taxon>
        <taxon>Polychaeta</taxon>
        <taxon>Sedentaria</taxon>
        <taxon>Canalipalpata</taxon>
        <taxon>Terebellida</taxon>
        <taxon>Terebelliformia</taxon>
        <taxon>Alvinellidae</taxon>
        <taxon>Paralvinella</taxon>
    </lineage>
</organism>
<dbReference type="AlphaFoldDB" id="A0AAD9JQV6"/>
<protein>
    <submittedName>
        <fullName evidence="1">Uncharacterized protein</fullName>
    </submittedName>
</protein>
<sequence length="219" mass="24506">MYTREQDNRSFNRDSDYVGFFLVEADAKPGTRQTTHAHITNTWKSYYTNDSSPILGSDHVTHSAPRTCNHSIALDISVFGPGRTQRGFSSKGTTKVSVVLSFRFLTVLWYSLKSSHATEDSYSYTDRRVSFKIKRRDSGLQTLRDSSIGIKRKLTCTKNLVSGEVPQFAIIGVPVVKEYTDQSEMCRKVPGGGGIQKAFKVDEASDASQKDWCCDRSPP</sequence>
<comment type="caution">
    <text evidence="1">The sequence shown here is derived from an EMBL/GenBank/DDBJ whole genome shotgun (WGS) entry which is preliminary data.</text>
</comment>